<proteinExistence type="predicted"/>
<accession>A0AA35VPX6</accession>
<keyword evidence="3" id="KW-1185">Reference proteome</keyword>
<evidence type="ECO:0000313" key="3">
    <source>
        <dbReference type="Proteomes" id="UP001160390"/>
    </source>
</evidence>
<dbReference type="EMBL" id="CABFNP030001299">
    <property type="protein sequence ID" value="CAI6098429.1"/>
    <property type="molecule type" value="Genomic_DNA"/>
</dbReference>
<evidence type="ECO:0000256" key="1">
    <source>
        <dbReference type="SAM" id="SignalP"/>
    </source>
</evidence>
<reference evidence="2" key="1">
    <citation type="submission" date="2023-01" db="EMBL/GenBank/DDBJ databases">
        <authorList>
            <person name="Piombo E."/>
        </authorList>
    </citation>
    <scope>NUCLEOTIDE SEQUENCE</scope>
</reference>
<feature type="chain" id="PRO_5041430105" evidence="1">
    <location>
        <begin position="18"/>
        <end position="67"/>
    </location>
</feature>
<feature type="signal peptide" evidence="1">
    <location>
        <begin position="1"/>
        <end position="17"/>
    </location>
</feature>
<sequence length="67" mass="7123">MVGADLHVNLLVGMVTALLDTESDVYVYVPCLALVPIHHDSATAPRDHAGGAFTMNLPGSIQHVNAW</sequence>
<protein>
    <submittedName>
        <fullName evidence="2">Uncharacterized protein</fullName>
    </submittedName>
</protein>
<keyword evidence="1" id="KW-0732">Signal</keyword>
<gene>
    <name evidence="2" type="ORF">CCHLO57077_00002427</name>
</gene>
<name>A0AA35VPX6_9HYPO</name>
<comment type="caution">
    <text evidence="2">The sequence shown here is derived from an EMBL/GenBank/DDBJ whole genome shotgun (WGS) entry which is preliminary data.</text>
</comment>
<dbReference type="Proteomes" id="UP001160390">
    <property type="component" value="Unassembled WGS sequence"/>
</dbReference>
<dbReference type="AlphaFoldDB" id="A0AA35VPX6"/>
<organism evidence="2 3">
    <name type="scientific">Clonostachys chloroleuca</name>
    <dbReference type="NCBI Taxonomy" id="1926264"/>
    <lineage>
        <taxon>Eukaryota</taxon>
        <taxon>Fungi</taxon>
        <taxon>Dikarya</taxon>
        <taxon>Ascomycota</taxon>
        <taxon>Pezizomycotina</taxon>
        <taxon>Sordariomycetes</taxon>
        <taxon>Hypocreomycetidae</taxon>
        <taxon>Hypocreales</taxon>
        <taxon>Bionectriaceae</taxon>
        <taxon>Clonostachys</taxon>
    </lineage>
</organism>
<evidence type="ECO:0000313" key="2">
    <source>
        <dbReference type="EMBL" id="CAI6098429.1"/>
    </source>
</evidence>